<organism evidence="17 18">
    <name type="scientific">Spinacia oleracea</name>
    <name type="common">Spinach</name>
    <dbReference type="NCBI Taxonomy" id="3562"/>
    <lineage>
        <taxon>Eukaryota</taxon>
        <taxon>Viridiplantae</taxon>
        <taxon>Streptophyta</taxon>
        <taxon>Embryophyta</taxon>
        <taxon>Tracheophyta</taxon>
        <taxon>Spermatophyta</taxon>
        <taxon>Magnoliopsida</taxon>
        <taxon>eudicotyledons</taxon>
        <taxon>Gunneridae</taxon>
        <taxon>Pentapetalae</taxon>
        <taxon>Caryophyllales</taxon>
        <taxon>Chenopodiaceae</taxon>
        <taxon>Chenopodioideae</taxon>
        <taxon>Anserineae</taxon>
        <taxon>Spinacia</taxon>
    </lineage>
</organism>
<gene>
    <name evidence="18" type="primary">LOC110790043</name>
</gene>
<evidence type="ECO:0000256" key="8">
    <source>
        <dbReference type="ARBA" id="ARBA00022960"/>
    </source>
</evidence>
<evidence type="ECO:0000313" key="17">
    <source>
        <dbReference type="Proteomes" id="UP000813463"/>
    </source>
</evidence>
<feature type="transmembrane region" description="Helical" evidence="15">
    <location>
        <begin position="1629"/>
        <end position="1650"/>
    </location>
</feature>
<feature type="transmembrane region" description="Helical" evidence="15">
    <location>
        <begin position="314"/>
        <end position="335"/>
    </location>
</feature>
<dbReference type="GO" id="GO:0008360">
    <property type="term" value="P:regulation of cell shape"/>
    <property type="evidence" value="ECO:0007669"/>
    <property type="project" value="UniProtKB-KW"/>
</dbReference>
<dbReference type="Proteomes" id="UP000813463">
    <property type="component" value="Chromosome 6"/>
</dbReference>
<evidence type="ECO:0000256" key="2">
    <source>
        <dbReference type="ARBA" id="ARBA00009040"/>
    </source>
</evidence>
<feature type="transmembrane region" description="Helical" evidence="15">
    <location>
        <begin position="1733"/>
        <end position="1752"/>
    </location>
</feature>
<feature type="transmembrane region" description="Helical" evidence="15">
    <location>
        <begin position="1522"/>
        <end position="1545"/>
    </location>
</feature>
<proteinExistence type="inferred from homology"/>
<dbReference type="RefSeq" id="XP_021850474.2">
    <property type="nucleotide sequence ID" value="XM_021994782.2"/>
</dbReference>
<comment type="similarity">
    <text evidence="2">Belongs to the glycosyltransferase 48 family.</text>
</comment>
<dbReference type="GO" id="GO:0046527">
    <property type="term" value="F:glucosyltransferase activity"/>
    <property type="evidence" value="ECO:0000318"/>
    <property type="project" value="GO_Central"/>
</dbReference>
<dbReference type="PANTHER" id="PTHR12741">
    <property type="entry name" value="LYST-INTERACTING PROTEIN LIP5 DOPAMINE RESPONSIVE PROTEIN DRG-1"/>
    <property type="match status" value="1"/>
</dbReference>
<feature type="transmembrane region" description="Helical" evidence="15">
    <location>
        <begin position="347"/>
        <end position="366"/>
    </location>
</feature>
<keyword evidence="9 15" id="KW-1133">Transmembrane helix</keyword>
<evidence type="ECO:0000256" key="3">
    <source>
        <dbReference type="ARBA" id="ARBA00012589"/>
    </source>
</evidence>
<dbReference type="GO" id="GO:0071555">
    <property type="term" value="P:cell wall organization"/>
    <property type="evidence" value="ECO:0007669"/>
    <property type="project" value="UniProtKB-KW"/>
</dbReference>
<evidence type="ECO:0000256" key="14">
    <source>
        <dbReference type="SAM" id="MobiDB-lite"/>
    </source>
</evidence>
<keyword evidence="5" id="KW-0328">Glycosyltransferase</keyword>
<feature type="transmembrane region" description="Helical" evidence="15">
    <location>
        <begin position="1354"/>
        <end position="1376"/>
    </location>
</feature>
<keyword evidence="11" id="KW-0961">Cell wall biogenesis/degradation</keyword>
<reference evidence="17" key="1">
    <citation type="journal article" date="2021" name="Nat. Commun.">
        <title>Genomic analyses provide insights into spinach domestication and the genetic basis of agronomic traits.</title>
        <authorList>
            <person name="Cai X."/>
            <person name="Sun X."/>
            <person name="Xu C."/>
            <person name="Sun H."/>
            <person name="Wang X."/>
            <person name="Ge C."/>
            <person name="Zhang Z."/>
            <person name="Wang Q."/>
            <person name="Fei Z."/>
            <person name="Jiao C."/>
            <person name="Wang Q."/>
        </authorList>
    </citation>
    <scope>NUCLEOTIDE SEQUENCE [LARGE SCALE GENOMIC DNA]</scope>
    <source>
        <strain evidence="17">cv. Varoflay</strain>
    </source>
</reference>
<dbReference type="EC" id="2.4.1.34" evidence="3"/>
<dbReference type="GO" id="GO:0006075">
    <property type="term" value="P:(1-&gt;3)-beta-D-glucan biosynthetic process"/>
    <property type="evidence" value="ECO:0007669"/>
    <property type="project" value="InterPro"/>
</dbReference>
<keyword evidence="17" id="KW-1185">Reference proteome</keyword>
<evidence type="ECO:0000256" key="7">
    <source>
        <dbReference type="ARBA" id="ARBA00022692"/>
    </source>
</evidence>
<dbReference type="SMART" id="SM01205">
    <property type="entry name" value="FKS1_dom1"/>
    <property type="match status" value="1"/>
</dbReference>
<keyword evidence="10 15" id="KW-0472">Membrane</keyword>
<protein>
    <recommendedName>
        <fullName evidence="12">1,3-beta-glucan synthase</fullName>
        <ecNumber evidence="3">2.4.1.34</ecNumber>
    </recommendedName>
    <alternativeName>
        <fullName evidence="12">1,3-beta-glucan synthase</fullName>
    </alternativeName>
</protein>
<keyword evidence="4" id="KW-1003">Cell membrane</keyword>
<dbReference type="Pfam" id="PF25968">
    <property type="entry name" value="CALS1"/>
    <property type="match status" value="1"/>
</dbReference>
<feature type="transmembrane region" description="Helical" evidence="15">
    <location>
        <begin position="1690"/>
        <end position="1713"/>
    </location>
</feature>
<evidence type="ECO:0000256" key="13">
    <source>
        <dbReference type="ARBA" id="ARBA00047777"/>
    </source>
</evidence>
<feature type="transmembrane region" description="Helical" evidence="15">
    <location>
        <begin position="386"/>
        <end position="408"/>
    </location>
</feature>
<evidence type="ECO:0000256" key="1">
    <source>
        <dbReference type="ARBA" id="ARBA00004651"/>
    </source>
</evidence>
<evidence type="ECO:0000256" key="15">
    <source>
        <dbReference type="SAM" id="Phobius"/>
    </source>
</evidence>
<dbReference type="GO" id="GO:0003843">
    <property type="term" value="F:1,3-beta-D-glucan synthase activity"/>
    <property type="evidence" value="ECO:0007669"/>
    <property type="project" value="UniProtKB-EC"/>
</dbReference>
<dbReference type="Pfam" id="PF02364">
    <property type="entry name" value="Glucan_synthase"/>
    <property type="match status" value="1"/>
</dbReference>
<keyword evidence="6" id="KW-0808">Transferase</keyword>
<evidence type="ECO:0000256" key="4">
    <source>
        <dbReference type="ARBA" id="ARBA00022475"/>
    </source>
</evidence>
<feature type="transmembrane region" description="Helical" evidence="15">
    <location>
        <begin position="1662"/>
        <end position="1683"/>
    </location>
</feature>
<evidence type="ECO:0000256" key="5">
    <source>
        <dbReference type="ARBA" id="ARBA00022676"/>
    </source>
</evidence>
<dbReference type="GeneID" id="110790043"/>
<dbReference type="InterPro" id="IPR058851">
    <property type="entry name" value="CALS1_helical"/>
</dbReference>
<dbReference type="KEGG" id="soe:110790043"/>
<feature type="transmembrane region" description="Helical" evidence="15">
    <location>
        <begin position="544"/>
        <end position="565"/>
    </location>
</feature>
<feature type="region of interest" description="Disordered" evidence="14">
    <location>
        <begin position="1"/>
        <end position="27"/>
    </location>
</feature>
<keyword evidence="7 15" id="KW-0812">Transmembrane</keyword>
<dbReference type="GO" id="GO:0000148">
    <property type="term" value="C:1,3-beta-D-glucan synthase complex"/>
    <property type="evidence" value="ECO:0007669"/>
    <property type="project" value="InterPro"/>
</dbReference>
<comment type="subcellular location">
    <subcellularLocation>
        <location evidence="1">Cell membrane</location>
        <topology evidence="1">Multi-pass membrane protein</topology>
    </subcellularLocation>
</comment>
<comment type="catalytic activity">
    <reaction evidence="13">
        <text>[(1-&gt;3)-beta-D-glucosyl](n) + UDP-alpha-D-glucose = [(1-&gt;3)-beta-D-glucosyl](n+1) + UDP + H(+)</text>
        <dbReference type="Rhea" id="RHEA:21476"/>
        <dbReference type="Rhea" id="RHEA-COMP:11146"/>
        <dbReference type="Rhea" id="RHEA-COMP:14303"/>
        <dbReference type="ChEBI" id="CHEBI:15378"/>
        <dbReference type="ChEBI" id="CHEBI:37671"/>
        <dbReference type="ChEBI" id="CHEBI:58223"/>
        <dbReference type="ChEBI" id="CHEBI:58885"/>
        <dbReference type="EC" id="2.4.1.34"/>
    </reaction>
</comment>
<dbReference type="GO" id="GO:0005886">
    <property type="term" value="C:plasma membrane"/>
    <property type="evidence" value="ECO:0000318"/>
    <property type="project" value="GO_Central"/>
</dbReference>
<evidence type="ECO:0000259" key="16">
    <source>
        <dbReference type="SMART" id="SM01205"/>
    </source>
</evidence>
<feature type="transmembrane region" description="Helical" evidence="15">
    <location>
        <begin position="494"/>
        <end position="512"/>
    </location>
</feature>
<dbReference type="Pfam" id="PF14288">
    <property type="entry name" value="FKS1_dom1"/>
    <property type="match status" value="1"/>
</dbReference>
<sequence>MNRRPRENPARAFPNAPPPQPPSTTTYQPFNIIPIHDLLIDHPSTRYPEVRAASSALRAVEDLRKPPFHTWYNHYDLLDWLGLFFGFQNDSVRNQREHLVLHLANSQMRMTPPPQNAAVLDFNLVRKFRKKLLGNYSSWCSYVGKRSRVRFHAFRKGNDELRRELLYVSLYLLIWGESANLKFMPECICYIFHHMAHELNLILDDRDDPETGRPYLPIISGENAFLNHVVKPLYDTIKDEVGFSKGGRKPHSAWRNYDDLNEFFWSRKCFKSLKWPLDLSSKYFSTASKGTRVGKTGFVEQRSFWNVFRSFDRLWVMLVLFLHAMVIVAMEGTTWPWDALGRKHVQVKLLTVFITWAGLRLIQAVLDAGTQYSLVTREKWLLGARMVLKSMVAVAWIVVFSVFYARIWSQKDRDRRLRGRWSFEADQRIFMFLKAAFVFVIPELLALVLFVLPWIRNFVEEVNFPLLYMVTWWFHRRTFVGRGVREGLFNNIKYSSFWVIVLASKFAFSYFLQIRPLIAPTRALLRMTGVPYNWHEFFSNTNRIAVVLMWLPVIVIYLVDIQIWYSVYSSMVGAYVGLFSHLGEIRNIWQLRLRFQFFASAMQFNLMPEEQLPTVPVINIVHKLRDAVQRLRLRYGFGQPYKKIESSQVEATRFALLWNEIMKYMREEDLLSDREVELLELSPNCWDIRVIRWPCILLCNELLLSVSQAEETANNQDRWLWYKVCKSEYRRCAIIEAYDSIKYLLLHQVVKYGTEEHSIVTRAFLEMEHYMGIEKFTAFYKLTLLPKIHKKLVTLTELLLSPQKDTNGIINVLQALYELCVREFPRVKRTVDDLRAEGLALQNPATDAGFLFENAVELPDEEDVFYYRQLRRLHTLMTSRDSMHNVPVNKEARRRIAFFSNSVFMNMPHAPQVEKMMAFSVMTPYYDEDVIYGTSKLQSPNEDGISILFYLQKIYEDEWNNFMERMRREGLEDEREIWTTKVKELRLWASYRGQTLSRTVRGMMYYYHALKMLAFLDSASEVDIRAGSQQIASHGSLTLSNNWDGLGSIRVPSSRNLGRAPSGMSILYKGHEFGTAMMKFTYVVTCQVYGIHKMAGDSRAEEILYLMKNNEALRVAYVDEVHLGRDEVEYYSVLVKYDQQLQREVEIYRIKLPGPVKLGEGKPENQNHAIIFTRGDALQAIDMNQDNYFEEALKIRNLLEEFNIYYGIRKPTILGVRENIFTGSVSSLAWFMSAQETSFVTLGQRVLANPLKVRMHYGHPDVFDRFWFLTRGGVSKASKLINLSEDIFAGFNCTLRGGNITHHEYIQVGKGRDVGLNQIAMFEAKVASGNGEQVLSRDVYRLGHRLDFFRMLSVFYTTVGFYFNTMMVVISVYTFLWGRLYLALSGVEDHAVRNSSNNAALGAIVNQQFIIQIGLFTALPMIVENSLEHGFLPAIWDFLKMQLQLASLFYTFSLGTRCHYFGRTILHGGAKYRPTGRGFVVEHKSFSENYRLYSRSHFVKAIELGVILIVYASHSPLATNTFVYIVMSISSWFLVVSWIMAPFVFNPSGFDWLKTVYDFEDFTTWIWYGSGVSTKAERSWETWWYEEQEHLKTTGLWGKLLEIILDLRFFFFQYGIVYQLHISGGHTSIGVYLLSWLYFFGLVAICVIIAFARDKYGATKHIYFRMIQFSVISVTVLVMIILFRFTRFQVLDLLTSSLAFIPTGWGILLIAQVLRPFLQTSIVWDTVVSLARLYDLTFGIIVMAPVAFLSWMPGFQSMQTRILFNEGFSRGLQISQLLTAK</sequence>
<evidence type="ECO:0000256" key="12">
    <source>
        <dbReference type="ARBA" id="ARBA00032165"/>
    </source>
</evidence>
<dbReference type="PANTHER" id="PTHR12741:SF102">
    <property type="entry name" value="CALLOSE SYNTHASE 11"/>
    <property type="match status" value="1"/>
</dbReference>
<name>A0A9R0ILT5_SPIOL</name>
<evidence type="ECO:0000313" key="18">
    <source>
        <dbReference type="RefSeq" id="XP_021850474.2"/>
    </source>
</evidence>
<keyword evidence="8" id="KW-0133">Cell shape</keyword>
<dbReference type="InterPro" id="IPR003440">
    <property type="entry name" value="Glyco_trans_48_dom"/>
</dbReference>
<reference evidence="18" key="2">
    <citation type="submission" date="2025-08" db="UniProtKB">
        <authorList>
            <consortium name="RefSeq"/>
        </authorList>
    </citation>
    <scope>IDENTIFICATION</scope>
    <source>
        <tissue evidence="18">Leaf</tissue>
    </source>
</reference>
<accession>A0A9R0ILT5</accession>
<evidence type="ECO:0000256" key="6">
    <source>
        <dbReference type="ARBA" id="ARBA00022679"/>
    </source>
</evidence>
<evidence type="ECO:0000256" key="10">
    <source>
        <dbReference type="ARBA" id="ARBA00023136"/>
    </source>
</evidence>
<evidence type="ECO:0000256" key="11">
    <source>
        <dbReference type="ARBA" id="ARBA00023316"/>
    </source>
</evidence>
<dbReference type="InterPro" id="IPR026899">
    <property type="entry name" value="FKS1-like_dom1"/>
</dbReference>
<feature type="domain" description="1,3-beta-glucan synthase component FKS1-like" evidence="16">
    <location>
        <begin position="162"/>
        <end position="278"/>
    </location>
</feature>
<feature type="transmembrane region" description="Helical" evidence="15">
    <location>
        <begin position="429"/>
        <end position="455"/>
    </location>
</feature>
<evidence type="ECO:0000256" key="9">
    <source>
        <dbReference type="ARBA" id="ARBA00022989"/>
    </source>
</evidence>